<accession>A0A6G0W9Q4</accession>
<proteinExistence type="predicted"/>
<dbReference type="PANTHER" id="PTHR45749:SF21">
    <property type="entry name" value="DUF4371 DOMAIN-CONTAINING PROTEIN"/>
    <property type="match status" value="1"/>
</dbReference>
<evidence type="ECO:0000256" key="1">
    <source>
        <dbReference type="SAM" id="MobiDB-lite"/>
    </source>
</evidence>
<dbReference type="InterPro" id="IPR025398">
    <property type="entry name" value="DUF4371"/>
</dbReference>
<evidence type="ECO:0000313" key="3">
    <source>
        <dbReference type="EMBL" id="KAF0723939.1"/>
    </source>
</evidence>
<comment type="caution">
    <text evidence="3">The sequence shown here is derived from an EMBL/GenBank/DDBJ whole genome shotgun (WGS) entry which is preliminary data.</text>
</comment>
<name>A0A6G0W9Q4_APHCR</name>
<dbReference type="SUPFAM" id="SSF53098">
    <property type="entry name" value="Ribonuclease H-like"/>
    <property type="match status" value="1"/>
</dbReference>
<gene>
    <name evidence="3" type="ORF">FWK35_00026981</name>
</gene>
<dbReference type="Proteomes" id="UP000478052">
    <property type="component" value="Unassembled WGS sequence"/>
</dbReference>
<dbReference type="EMBL" id="VUJU01008937">
    <property type="protein sequence ID" value="KAF0723939.1"/>
    <property type="molecule type" value="Genomic_DNA"/>
</dbReference>
<protein>
    <submittedName>
        <fullName evidence="3">Zinc finger MYM-type protein 1-like</fullName>
    </submittedName>
</protein>
<keyword evidence="4" id="KW-1185">Reference proteome</keyword>
<dbReference type="AlphaFoldDB" id="A0A6G0W9Q4"/>
<evidence type="ECO:0000259" key="2">
    <source>
        <dbReference type="SMART" id="SM00597"/>
    </source>
</evidence>
<evidence type="ECO:0000313" key="4">
    <source>
        <dbReference type="Proteomes" id="UP000478052"/>
    </source>
</evidence>
<dbReference type="Pfam" id="PF14291">
    <property type="entry name" value="DUF4371"/>
    <property type="match status" value="1"/>
</dbReference>
<dbReference type="InterPro" id="IPR006580">
    <property type="entry name" value="Znf_TTF"/>
</dbReference>
<feature type="region of interest" description="Disordered" evidence="1">
    <location>
        <begin position="28"/>
        <end position="80"/>
    </location>
</feature>
<sequence length="435" mass="49363">MELFNSNSKKRNQTNNLLGYFQKLKPTAKQPELSESKCQSDCNVESMRNNSDNVESKGYTPSNVEFKGNAPDSVESTSNNPDINPMDIGLLINQGIKINSNKRAELLMVIWKPDGTFKFPQSGNWNLKFQLSWLTTWSWLSYSKMLDGEFCKYCVLFNQNEGSHGKQKLGKLVLEHFSNWKKAIEEFNKHENTNYHKMSVLNADNLLSVFNKNKDSIDVQINNSLKIEIQKICKILVDETIDIAGIEQFSLCARYLDKTKMITREDFFKFILVSDVTGKGLATTLLTTLEEIEIDVKYLRDQGNNGAASMSGQFNGVQAHITKHYPLAHYIHCSSHSLNLTISDTCNIQSVRNCTGTIQKVCVFLKYPQKTNVLFESIARVCPSSTHNRLKLLCPTRWVCRHDSIIIFLGLFDAIIDSLSEVCTWLDKDASSGAY</sequence>
<feature type="domain" description="TTF-type" evidence="2">
    <location>
        <begin position="128"/>
        <end position="213"/>
    </location>
</feature>
<dbReference type="PANTHER" id="PTHR45749">
    <property type="match status" value="1"/>
</dbReference>
<dbReference type="OrthoDB" id="6614843at2759"/>
<reference evidence="3 4" key="1">
    <citation type="submission" date="2019-08" db="EMBL/GenBank/DDBJ databases">
        <title>Whole genome of Aphis craccivora.</title>
        <authorList>
            <person name="Voronova N.V."/>
            <person name="Shulinski R.S."/>
            <person name="Bandarenka Y.V."/>
            <person name="Zhorov D.G."/>
            <person name="Warner D."/>
        </authorList>
    </citation>
    <scope>NUCLEOTIDE SEQUENCE [LARGE SCALE GENOMIC DNA]</scope>
    <source>
        <strain evidence="3">180601</strain>
        <tissue evidence="3">Whole Body</tissue>
    </source>
</reference>
<dbReference type="SMART" id="SM00597">
    <property type="entry name" value="ZnF_TTF"/>
    <property type="match status" value="1"/>
</dbReference>
<dbReference type="InterPro" id="IPR012337">
    <property type="entry name" value="RNaseH-like_sf"/>
</dbReference>
<feature type="compositionally biased region" description="Polar residues" evidence="1">
    <location>
        <begin position="36"/>
        <end position="63"/>
    </location>
</feature>
<organism evidence="3 4">
    <name type="scientific">Aphis craccivora</name>
    <name type="common">Cowpea aphid</name>
    <dbReference type="NCBI Taxonomy" id="307492"/>
    <lineage>
        <taxon>Eukaryota</taxon>
        <taxon>Metazoa</taxon>
        <taxon>Ecdysozoa</taxon>
        <taxon>Arthropoda</taxon>
        <taxon>Hexapoda</taxon>
        <taxon>Insecta</taxon>
        <taxon>Pterygota</taxon>
        <taxon>Neoptera</taxon>
        <taxon>Paraneoptera</taxon>
        <taxon>Hemiptera</taxon>
        <taxon>Sternorrhyncha</taxon>
        <taxon>Aphidomorpha</taxon>
        <taxon>Aphidoidea</taxon>
        <taxon>Aphididae</taxon>
        <taxon>Aphidini</taxon>
        <taxon>Aphis</taxon>
        <taxon>Aphis</taxon>
    </lineage>
</organism>